<protein>
    <submittedName>
        <fullName evidence="1">Uncharacterized protein</fullName>
    </submittedName>
</protein>
<reference evidence="2" key="1">
    <citation type="journal article" date="2022" name="Mol. Ecol. Resour.">
        <title>The genomes of chicory, endive, great burdock and yacon provide insights into Asteraceae palaeo-polyploidization history and plant inulin production.</title>
        <authorList>
            <person name="Fan W."/>
            <person name="Wang S."/>
            <person name="Wang H."/>
            <person name="Wang A."/>
            <person name="Jiang F."/>
            <person name="Liu H."/>
            <person name="Zhao H."/>
            <person name="Xu D."/>
            <person name="Zhang Y."/>
        </authorList>
    </citation>
    <scope>NUCLEOTIDE SEQUENCE [LARGE SCALE GENOMIC DNA]</scope>
    <source>
        <strain evidence="2">cv. Yunnan</strain>
    </source>
</reference>
<keyword evidence="2" id="KW-1185">Reference proteome</keyword>
<dbReference type="EMBL" id="CM042042">
    <property type="protein sequence ID" value="KAI3704973.1"/>
    <property type="molecule type" value="Genomic_DNA"/>
</dbReference>
<gene>
    <name evidence="1" type="ORF">L1987_75203</name>
</gene>
<proteinExistence type="predicted"/>
<accession>A0ACB9A6H1</accession>
<evidence type="ECO:0000313" key="2">
    <source>
        <dbReference type="Proteomes" id="UP001056120"/>
    </source>
</evidence>
<evidence type="ECO:0000313" key="1">
    <source>
        <dbReference type="EMBL" id="KAI3704973.1"/>
    </source>
</evidence>
<dbReference type="Proteomes" id="UP001056120">
    <property type="component" value="Linkage Group LG25"/>
</dbReference>
<sequence>MGDRELKKPHFVFIHGAGGGSWCWYKIKCLMYNSGYTVTCIDQKGAGIDPSDPSKILSFDDYNKPLIDFLSSLPDHEQVVLVGHSAGGLSVTDASCKFPEKISLAVYIAATMLKDGFSTQEDIKDGEPDVSEFGDVYDFEYGSGPGQPPTSAIVKKEFQRKLLYNMSPLEDFTLAAMLLRPAPVYAFQRAEFKKGNEGVEKVPRVYIKTVYDRVVKPEQQDRMIAKWPPSKAYVIESDHSPNFSNPFVLCGILVKACVSIGHTRV</sequence>
<organism evidence="1 2">
    <name type="scientific">Smallanthus sonchifolius</name>
    <dbReference type="NCBI Taxonomy" id="185202"/>
    <lineage>
        <taxon>Eukaryota</taxon>
        <taxon>Viridiplantae</taxon>
        <taxon>Streptophyta</taxon>
        <taxon>Embryophyta</taxon>
        <taxon>Tracheophyta</taxon>
        <taxon>Spermatophyta</taxon>
        <taxon>Magnoliopsida</taxon>
        <taxon>eudicotyledons</taxon>
        <taxon>Gunneridae</taxon>
        <taxon>Pentapetalae</taxon>
        <taxon>asterids</taxon>
        <taxon>campanulids</taxon>
        <taxon>Asterales</taxon>
        <taxon>Asteraceae</taxon>
        <taxon>Asteroideae</taxon>
        <taxon>Heliantheae alliance</taxon>
        <taxon>Millerieae</taxon>
        <taxon>Smallanthus</taxon>
    </lineage>
</organism>
<reference evidence="1 2" key="2">
    <citation type="journal article" date="2022" name="Mol. Ecol. Resour.">
        <title>The genomes of chicory, endive, great burdock and yacon provide insights into Asteraceae paleo-polyploidization history and plant inulin production.</title>
        <authorList>
            <person name="Fan W."/>
            <person name="Wang S."/>
            <person name="Wang H."/>
            <person name="Wang A."/>
            <person name="Jiang F."/>
            <person name="Liu H."/>
            <person name="Zhao H."/>
            <person name="Xu D."/>
            <person name="Zhang Y."/>
        </authorList>
    </citation>
    <scope>NUCLEOTIDE SEQUENCE [LARGE SCALE GENOMIC DNA]</scope>
    <source>
        <strain evidence="2">cv. Yunnan</strain>
        <tissue evidence="1">Leaves</tissue>
    </source>
</reference>
<comment type="caution">
    <text evidence="1">The sequence shown here is derived from an EMBL/GenBank/DDBJ whole genome shotgun (WGS) entry which is preliminary data.</text>
</comment>
<name>A0ACB9A6H1_9ASTR</name>